<dbReference type="InterPro" id="IPR012919">
    <property type="entry name" value="SUN_dom"/>
</dbReference>
<keyword evidence="5 12" id="KW-1133">Transmembrane helix</keyword>
<comment type="function">
    <text evidence="9">Encodes a member of the mid-SUN subfamily of SUN-domain proteins that is localized to both the nuclear envelope and the ER. It is involved in early seed development and nuclear morphology. [TAIR].</text>
</comment>
<sequence>MQRSRRALLQRRALESAISGRNQRYKVSQFLALWALAFFLNLWICPADDYEGGLSVVSGESTWCEVQDEPNDVSDSRDGFASKEIDSYHHEVETSISNGVVIEESKGNEMLPMSASKEQEETETSRLEARIEKETPKSDRLSRVAPPGLDEFKSKAINPKGKSVTGQTGRITHRVEPGGKEYNYASTNKGAKVLDSNKEAKGASNILVNDKDKYLRNPCSVEEKFVVIELSEETLVDTIEIANFEHYSSNFKDFELLSSLVYPTDNWVKLGNFTAENAKHAQRFALQEPKWTRYLKLNLLSHYGSEFYCTLSVVEVYGVDAVERMLEDLITTEGNQFRSEETPTEQIPMAEQVEHEEGNDLYQKPFTEIENESGTENLNAKHEVIKRSGVDSVKEIKPQPTGRMPGDSVLKILMQKIRSLDLNFSVLERYLEELNSRYGNIFKEFDDDIATKDLLLEKLKSEIKNLADSKETLTKDVGELTSWKSLVSSQLDTLTKDNAILRSEVERVIENQVWRRSSHFCQLSRVFCGYEVFICRFLSAMKLFVFYVVSLCRIQRFEKSDGTSSVPWFLLLSSSSIVIFILMI</sequence>
<evidence type="ECO:0000256" key="9">
    <source>
        <dbReference type="ARBA" id="ARBA00054046"/>
    </source>
</evidence>
<dbReference type="SUPFAM" id="SSF49785">
    <property type="entry name" value="Galactose-binding domain-like"/>
    <property type="match status" value="1"/>
</dbReference>
<proteinExistence type="predicted"/>
<dbReference type="InterPro" id="IPR045120">
    <property type="entry name" value="Suco/Slp1-like"/>
</dbReference>
<gene>
    <name evidence="14" type="ORF">CKAN_01739300</name>
</gene>
<evidence type="ECO:0000256" key="1">
    <source>
        <dbReference type="ARBA" id="ARBA00004232"/>
    </source>
</evidence>
<evidence type="ECO:0000259" key="13">
    <source>
        <dbReference type="PROSITE" id="PS51469"/>
    </source>
</evidence>
<feature type="domain" description="SUN" evidence="13">
    <location>
        <begin position="154"/>
        <end position="321"/>
    </location>
</feature>
<keyword evidence="6 10" id="KW-0175">Coiled coil</keyword>
<evidence type="ECO:0000256" key="10">
    <source>
        <dbReference type="SAM" id="Coils"/>
    </source>
</evidence>
<comment type="caution">
    <text evidence="14">The sequence shown here is derived from an EMBL/GenBank/DDBJ whole genome shotgun (WGS) entry which is preliminary data.</text>
</comment>
<comment type="subcellular location">
    <subcellularLocation>
        <location evidence="2">Endoplasmic reticulum membrane</location>
        <topology evidence="2">Multi-pass membrane protein</topology>
    </subcellularLocation>
    <subcellularLocation>
        <location evidence="1">Nucleus membrane</location>
        <topology evidence="1">Multi-pass membrane protein</topology>
    </subcellularLocation>
</comment>
<evidence type="ECO:0000256" key="12">
    <source>
        <dbReference type="SAM" id="Phobius"/>
    </source>
</evidence>
<reference evidence="14 15" key="1">
    <citation type="journal article" date="2019" name="Nat. Plants">
        <title>Stout camphor tree genome fills gaps in understanding of flowering plant genome evolution.</title>
        <authorList>
            <person name="Chaw S.M."/>
            <person name="Liu Y.C."/>
            <person name="Wu Y.W."/>
            <person name="Wang H.Y."/>
            <person name="Lin C.I."/>
            <person name="Wu C.S."/>
            <person name="Ke H.M."/>
            <person name="Chang L.Y."/>
            <person name="Hsu C.Y."/>
            <person name="Yang H.T."/>
            <person name="Sudianto E."/>
            <person name="Hsu M.H."/>
            <person name="Wu K.P."/>
            <person name="Wang L.N."/>
            <person name="Leebens-Mack J.H."/>
            <person name="Tsai I.J."/>
        </authorList>
    </citation>
    <scope>NUCLEOTIDE SEQUENCE [LARGE SCALE GENOMIC DNA]</scope>
    <source>
        <strain evidence="15">cv. Chaw 1501</strain>
        <tissue evidence="14">Young leaves</tissue>
    </source>
</reference>
<dbReference type="OrthoDB" id="266334at2759"/>
<evidence type="ECO:0000256" key="8">
    <source>
        <dbReference type="ARBA" id="ARBA00023242"/>
    </source>
</evidence>
<evidence type="ECO:0000313" key="15">
    <source>
        <dbReference type="Proteomes" id="UP000283530"/>
    </source>
</evidence>
<evidence type="ECO:0000313" key="14">
    <source>
        <dbReference type="EMBL" id="RWR88386.1"/>
    </source>
</evidence>
<dbReference type="GO" id="GO:0005789">
    <property type="term" value="C:endoplasmic reticulum membrane"/>
    <property type="evidence" value="ECO:0007669"/>
    <property type="project" value="UniProtKB-SubCell"/>
</dbReference>
<keyword evidence="4" id="KW-0256">Endoplasmic reticulum</keyword>
<evidence type="ECO:0000256" key="2">
    <source>
        <dbReference type="ARBA" id="ARBA00004477"/>
    </source>
</evidence>
<evidence type="ECO:0000256" key="3">
    <source>
        <dbReference type="ARBA" id="ARBA00022692"/>
    </source>
</evidence>
<keyword evidence="8" id="KW-0539">Nucleus</keyword>
<dbReference type="PANTHER" id="PTHR12953">
    <property type="entry name" value="MEMBRANE PROTEIN CH1 RELATED"/>
    <property type="match status" value="1"/>
</dbReference>
<dbReference type="EMBL" id="QPKB01000007">
    <property type="protein sequence ID" value="RWR88386.1"/>
    <property type="molecule type" value="Genomic_DNA"/>
</dbReference>
<dbReference type="GO" id="GO:0034975">
    <property type="term" value="P:protein folding in endoplasmic reticulum"/>
    <property type="evidence" value="ECO:0007669"/>
    <property type="project" value="TreeGrafter"/>
</dbReference>
<dbReference type="Gene3D" id="2.60.120.260">
    <property type="entry name" value="Galactose-binding domain-like"/>
    <property type="match status" value="1"/>
</dbReference>
<dbReference type="Pfam" id="PF07738">
    <property type="entry name" value="Sad1_UNC"/>
    <property type="match status" value="1"/>
</dbReference>
<dbReference type="PANTHER" id="PTHR12953:SF0">
    <property type="entry name" value="SUN DOMAIN-CONTAINING OSSIFICATION FACTOR"/>
    <property type="match status" value="1"/>
</dbReference>
<feature type="coiled-coil region" evidence="10">
    <location>
        <begin position="456"/>
        <end position="511"/>
    </location>
</feature>
<evidence type="ECO:0000256" key="11">
    <source>
        <dbReference type="SAM" id="MobiDB-lite"/>
    </source>
</evidence>
<evidence type="ECO:0000256" key="4">
    <source>
        <dbReference type="ARBA" id="ARBA00022824"/>
    </source>
</evidence>
<dbReference type="GO" id="GO:0031965">
    <property type="term" value="C:nuclear membrane"/>
    <property type="evidence" value="ECO:0007669"/>
    <property type="project" value="UniProtKB-SubCell"/>
</dbReference>
<protein>
    <submittedName>
        <fullName evidence="14">Galactose-binding protein isoform 1</fullName>
    </submittedName>
</protein>
<dbReference type="Proteomes" id="UP000283530">
    <property type="component" value="Unassembled WGS sequence"/>
</dbReference>
<accession>A0A443PC97</accession>
<dbReference type="PROSITE" id="PS51469">
    <property type="entry name" value="SUN"/>
    <property type="match status" value="1"/>
</dbReference>
<feature type="transmembrane region" description="Helical" evidence="12">
    <location>
        <begin position="537"/>
        <end position="554"/>
    </location>
</feature>
<keyword evidence="15" id="KW-1185">Reference proteome</keyword>
<dbReference type="InterPro" id="IPR008979">
    <property type="entry name" value="Galactose-bd-like_sf"/>
</dbReference>
<dbReference type="FunFam" id="2.60.120.260:FF:000062">
    <property type="entry name" value="Galactose-binding protein isoform 3"/>
    <property type="match status" value="1"/>
</dbReference>
<name>A0A443PC97_9MAGN</name>
<evidence type="ECO:0000256" key="6">
    <source>
        <dbReference type="ARBA" id="ARBA00023054"/>
    </source>
</evidence>
<feature type="transmembrane region" description="Helical" evidence="12">
    <location>
        <begin position="566"/>
        <end position="583"/>
    </location>
</feature>
<keyword evidence="3 12" id="KW-0812">Transmembrane</keyword>
<evidence type="ECO:0000256" key="7">
    <source>
        <dbReference type="ARBA" id="ARBA00023136"/>
    </source>
</evidence>
<evidence type="ECO:0000256" key="5">
    <source>
        <dbReference type="ARBA" id="ARBA00022989"/>
    </source>
</evidence>
<keyword evidence="7 12" id="KW-0472">Membrane</keyword>
<organism evidence="14 15">
    <name type="scientific">Cinnamomum micranthum f. kanehirae</name>
    <dbReference type="NCBI Taxonomy" id="337451"/>
    <lineage>
        <taxon>Eukaryota</taxon>
        <taxon>Viridiplantae</taxon>
        <taxon>Streptophyta</taxon>
        <taxon>Embryophyta</taxon>
        <taxon>Tracheophyta</taxon>
        <taxon>Spermatophyta</taxon>
        <taxon>Magnoliopsida</taxon>
        <taxon>Magnoliidae</taxon>
        <taxon>Laurales</taxon>
        <taxon>Lauraceae</taxon>
        <taxon>Cinnamomum</taxon>
    </lineage>
</organism>
<dbReference type="AlphaFoldDB" id="A0A443PC97"/>
<feature type="region of interest" description="Disordered" evidence="11">
    <location>
        <begin position="134"/>
        <end position="183"/>
    </location>
</feature>